<dbReference type="Gene3D" id="3.40.50.2000">
    <property type="entry name" value="Glycogen Phosphorylase B"/>
    <property type="match status" value="2"/>
</dbReference>
<dbReference type="STRING" id="710696.Intca_1186"/>
<dbReference type="eggNOG" id="COG0438">
    <property type="taxonomic scope" value="Bacteria"/>
</dbReference>
<dbReference type="OrthoDB" id="9771846at2"/>
<evidence type="ECO:0000313" key="1">
    <source>
        <dbReference type="EMBL" id="ADU47704.1"/>
    </source>
</evidence>
<proteinExistence type="predicted"/>
<protein>
    <recommendedName>
        <fullName evidence="3">Glycosyl transferase group 1</fullName>
    </recommendedName>
</protein>
<sequence length="394" mass="42259">MNGEAGGAQGTDLVVLSLERWDDVWRRNQHLVAGLLQRDPGLRVLFVEPAVDPLHDLLRRRRPRLPRGLRDGPALPGVEPGRLRLFEPAKWLPRRLDHRVDQQLAAVTVRAARRAGFRSPLLWVNDPDGAAVLQATGWPALYDVTDDWLLADRSPAETARRAQAEAVLLERVREVVVCSPALARSKGSGRPVTLVPNAVDLAAYRTQQVRPGDLPAGPVALYVGTAHRDRLDVELCAATAQALSGVGHLVLVGPVALAPEDVHRLEAAGALLLGARPAVAVPGYLQHADVLLVPHVVTPFTDSLDPIKLYEYRAVGRPVVSTAVAGFRDAVDARTTVVDRTVFASAVVDRIRSSPAVVPGPGETPVPTWTDRVGQFAQVLARVAGGPGDGRPSG</sequence>
<accession>E6SEU7</accession>
<dbReference type="KEGG" id="ica:Intca_1186"/>
<dbReference type="Proteomes" id="UP000008914">
    <property type="component" value="Chromosome"/>
</dbReference>
<reference evidence="1 2" key="1">
    <citation type="journal article" date="2010" name="Stand. Genomic Sci.">
        <title>Complete genome sequence of Intrasporangium calvum type strain (7 KIP).</title>
        <authorList>
            <person name="Del Rio T.G."/>
            <person name="Chertkov O."/>
            <person name="Yasawong M."/>
            <person name="Lucas S."/>
            <person name="Deshpande S."/>
            <person name="Cheng J.F."/>
            <person name="Detter C."/>
            <person name="Tapia R."/>
            <person name="Han C."/>
            <person name="Goodwin L."/>
            <person name="Pitluck S."/>
            <person name="Liolios K."/>
            <person name="Ivanova N."/>
            <person name="Mavromatis K."/>
            <person name="Pati A."/>
            <person name="Chen A."/>
            <person name="Palaniappan K."/>
            <person name="Land M."/>
            <person name="Hauser L."/>
            <person name="Chang Y.J."/>
            <person name="Jeffries C.D."/>
            <person name="Rohde M."/>
            <person name="Pukall R."/>
            <person name="Sikorski J."/>
            <person name="Goker M."/>
            <person name="Woyke T."/>
            <person name="Bristow J."/>
            <person name="Eisen J.A."/>
            <person name="Markowitz V."/>
            <person name="Hugenholtz P."/>
            <person name="Kyrpides N.C."/>
            <person name="Klenk H.P."/>
            <person name="Lapidus A."/>
        </authorList>
    </citation>
    <scope>NUCLEOTIDE SEQUENCE [LARGE SCALE GENOMIC DNA]</scope>
    <source>
        <strain evidence="2">ATCC 23552 / DSM 43043 / JCM 3097 / NBRC 12989 / 7 KIP</strain>
    </source>
</reference>
<evidence type="ECO:0000313" key="2">
    <source>
        <dbReference type="Proteomes" id="UP000008914"/>
    </source>
</evidence>
<evidence type="ECO:0008006" key="3">
    <source>
        <dbReference type="Google" id="ProtNLM"/>
    </source>
</evidence>
<dbReference type="Pfam" id="PF13692">
    <property type="entry name" value="Glyco_trans_1_4"/>
    <property type="match status" value="1"/>
</dbReference>
<dbReference type="EMBL" id="CP002343">
    <property type="protein sequence ID" value="ADU47704.1"/>
    <property type="molecule type" value="Genomic_DNA"/>
</dbReference>
<keyword evidence="2" id="KW-1185">Reference proteome</keyword>
<name>E6SEU7_INTC7</name>
<gene>
    <name evidence="1" type="ordered locus">Intca_1186</name>
</gene>
<dbReference type="HOGENOM" id="CLU_041132_3_1_11"/>
<dbReference type="SUPFAM" id="SSF53756">
    <property type="entry name" value="UDP-Glycosyltransferase/glycogen phosphorylase"/>
    <property type="match status" value="1"/>
</dbReference>
<dbReference type="RefSeq" id="WP_013492020.1">
    <property type="nucleotide sequence ID" value="NC_014830.1"/>
</dbReference>
<dbReference type="AlphaFoldDB" id="E6SEU7"/>
<organism evidence="1 2">
    <name type="scientific">Intrasporangium calvum (strain ATCC 23552 / DSM 43043 / JCM 3097 / NBRC 12989 / NCIMB 10167 / NRRL B-3866 / 7 KIP)</name>
    <dbReference type="NCBI Taxonomy" id="710696"/>
    <lineage>
        <taxon>Bacteria</taxon>
        <taxon>Bacillati</taxon>
        <taxon>Actinomycetota</taxon>
        <taxon>Actinomycetes</taxon>
        <taxon>Micrococcales</taxon>
        <taxon>Intrasporangiaceae</taxon>
        <taxon>Intrasporangium</taxon>
    </lineage>
</organism>